<protein>
    <submittedName>
        <fullName evidence="2">Uncharacterized protein</fullName>
    </submittedName>
</protein>
<keyword evidence="3" id="KW-1185">Reference proteome</keyword>
<feature type="region of interest" description="Disordered" evidence="1">
    <location>
        <begin position="46"/>
        <end position="69"/>
    </location>
</feature>
<organism evidence="2 3">
    <name type="scientific">Eumeta variegata</name>
    <name type="common">Bagworm moth</name>
    <name type="synonym">Eumeta japonica</name>
    <dbReference type="NCBI Taxonomy" id="151549"/>
    <lineage>
        <taxon>Eukaryota</taxon>
        <taxon>Metazoa</taxon>
        <taxon>Ecdysozoa</taxon>
        <taxon>Arthropoda</taxon>
        <taxon>Hexapoda</taxon>
        <taxon>Insecta</taxon>
        <taxon>Pterygota</taxon>
        <taxon>Neoptera</taxon>
        <taxon>Endopterygota</taxon>
        <taxon>Lepidoptera</taxon>
        <taxon>Glossata</taxon>
        <taxon>Ditrysia</taxon>
        <taxon>Tineoidea</taxon>
        <taxon>Psychidae</taxon>
        <taxon>Oiketicinae</taxon>
        <taxon>Eumeta</taxon>
    </lineage>
</organism>
<evidence type="ECO:0000313" key="3">
    <source>
        <dbReference type="Proteomes" id="UP000299102"/>
    </source>
</evidence>
<dbReference type="AlphaFoldDB" id="A0A4C1XRT0"/>
<dbReference type="Proteomes" id="UP000299102">
    <property type="component" value="Unassembled WGS sequence"/>
</dbReference>
<evidence type="ECO:0000313" key="2">
    <source>
        <dbReference type="EMBL" id="GBP65264.1"/>
    </source>
</evidence>
<proteinExistence type="predicted"/>
<name>A0A4C1XRT0_EUMVA</name>
<evidence type="ECO:0000256" key="1">
    <source>
        <dbReference type="SAM" id="MobiDB-lite"/>
    </source>
</evidence>
<gene>
    <name evidence="2" type="ORF">EVAR_37112_1</name>
</gene>
<comment type="caution">
    <text evidence="2">The sequence shown here is derived from an EMBL/GenBank/DDBJ whole genome shotgun (WGS) entry which is preliminary data.</text>
</comment>
<dbReference type="EMBL" id="BGZK01000924">
    <property type="protein sequence ID" value="GBP65264.1"/>
    <property type="molecule type" value="Genomic_DNA"/>
</dbReference>
<accession>A0A4C1XRT0</accession>
<reference evidence="2 3" key="1">
    <citation type="journal article" date="2019" name="Commun. Biol.">
        <title>The bagworm genome reveals a unique fibroin gene that provides high tensile strength.</title>
        <authorList>
            <person name="Kono N."/>
            <person name="Nakamura H."/>
            <person name="Ohtoshi R."/>
            <person name="Tomita M."/>
            <person name="Numata K."/>
            <person name="Arakawa K."/>
        </authorList>
    </citation>
    <scope>NUCLEOTIDE SEQUENCE [LARGE SCALE GENOMIC DNA]</scope>
</reference>
<sequence length="69" mass="7664">MVRKPSKILCNKMTPPRITNGQFRENQFVNLSERWVSLFRERRAGGAAGRPTASVHPDASLPTSALLSL</sequence>